<evidence type="ECO:0000313" key="2">
    <source>
        <dbReference type="Proteomes" id="UP000886595"/>
    </source>
</evidence>
<sequence length="94" mass="10434">MACDTLIVVSSSLLRLKNPTWLYFDSGEEPKPPYPALSGTSRGRLLIRIPLEPSISADKDTAMPEPLVHKRSMDPVNHDSFLEPAKPVMANEDM</sequence>
<gene>
    <name evidence="1" type="ORF">Bca52824_009873</name>
</gene>
<name>A0A8X8B9K2_BRACI</name>
<dbReference type="AlphaFoldDB" id="A0A8X8B9K2"/>
<dbReference type="Proteomes" id="UP000886595">
    <property type="component" value="Unassembled WGS sequence"/>
</dbReference>
<comment type="caution">
    <text evidence="1">The sequence shown here is derived from an EMBL/GenBank/DDBJ whole genome shotgun (WGS) entry which is preliminary data.</text>
</comment>
<reference evidence="1 2" key="1">
    <citation type="submission" date="2020-02" db="EMBL/GenBank/DDBJ databases">
        <authorList>
            <person name="Ma Q."/>
            <person name="Huang Y."/>
            <person name="Song X."/>
            <person name="Pei D."/>
        </authorList>
    </citation>
    <scope>NUCLEOTIDE SEQUENCE [LARGE SCALE GENOMIC DNA]</scope>
    <source>
        <strain evidence="1">Sxm20200214</strain>
        <tissue evidence="1">Leaf</tissue>
    </source>
</reference>
<proteinExistence type="predicted"/>
<evidence type="ECO:0000313" key="1">
    <source>
        <dbReference type="EMBL" id="KAG2327145.1"/>
    </source>
</evidence>
<organism evidence="1 2">
    <name type="scientific">Brassica carinata</name>
    <name type="common">Ethiopian mustard</name>
    <name type="synonym">Abyssinian cabbage</name>
    <dbReference type="NCBI Taxonomy" id="52824"/>
    <lineage>
        <taxon>Eukaryota</taxon>
        <taxon>Viridiplantae</taxon>
        <taxon>Streptophyta</taxon>
        <taxon>Embryophyta</taxon>
        <taxon>Tracheophyta</taxon>
        <taxon>Spermatophyta</taxon>
        <taxon>Magnoliopsida</taxon>
        <taxon>eudicotyledons</taxon>
        <taxon>Gunneridae</taxon>
        <taxon>Pentapetalae</taxon>
        <taxon>rosids</taxon>
        <taxon>malvids</taxon>
        <taxon>Brassicales</taxon>
        <taxon>Brassicaceae</taxon>
        <taxon>Brassiceae</taxon>
        <taxon>Brassica</taxon>
    </lineage>
</organism>
<dbReference type="EMBL" id="JAAMPC010000002">
    <property type="protein sequence ID" value="KAG2327145.1"/>
    <property type="molecule type" value="Genomic_DNA"/>
</dbReference>
<keyword evidence="2" id="KW-1185">Reference proteome</keyword>
<protein>
    <submittedName>
        <fullName evidence="1">Uncharacterized protein</fullName>
    </submittedName>
</protein>
<accession>A0A8X8B9K2</accession>